<keyword evidence="1 4" id="KW-0349">Heme</keyword>
<evidence type="ECO:0000259" key="7">
    <source>
        <dbReference type="PROSITE" id="PS51007"/>
    </source>
</evidence>
<keyword evidence="6" id="KW-0732">Signal</keyword>
<sequence length="715" mass="78878">MHRTALKWAIASIAIPLTAVAQDADFAAYAMQHPGDPVRGSKVFAATSSLCSSCHSVDGSSSKAGPDLSRIGNKFDRKDLIRAVIEPSADIAVGYGSTSIRARDGDQFTGVLKSATSDEIKLMGIDGVSKKIQRSEIQSEQPLTVSLMPAGLQHAVGGLEPFADLIAFLESRREDAGNDIDADGSYSVIADATAKANLTPLFGLKFHKPSLLAWLPGRAKDAALVLEYEGRLLEIQRIGTSENFQQQVVFDMRQKVRPGGATGLLGLDFHPDFLTNHRYFIKYHTQENGEIFTIVEEREFHEGVPDQGDGKEIFRSKTVTQDHNGGTIRFGPNGYLYIGLGDSGPQRDPQGHGQDLGVMYGKILRIDVDHPAEGKNYGIPADNPFVGKAGALPEIWAYGFREPYRFSWDRETGDLWVGDVGQDQIEEVSIVRVGENLGWNVYEGHHPYSETYRRNQESYVEPVMSYTHRLGASVTGGYVYRGKQAPQMDGWYLFGDFERRGIWALIQHDRKLTQVVTLGRAPSRITAFVEDPDGEIQVIGFDDGIIYQLDMSSADPRPLQVQVLADLGERSAAVWKYSSDAPSEDWADIGFDDAGWNLGPSPFGTTSQGRRNVKTPWDSPRIWLRREFQVSSEMAAANGRLAMDLRALGEMVVYLNGQEIHRSAGGWHGNEEILLPESVHLREGKNIIAIEGQRDDGNSYLDAGLKKKLPPSQKP</sequence>
<dbReference type="NCBIfam" id="TIGR02603">
    <property type="entry name" value="CxxCH_TIGR02603"/>
    <property type="match status" value="1"/>
</dbReference>
<dbReference type="InterPro" id="IPR036909">
    <property type="entry name" value="Cyt_c-like_dom_sf"/>
</dbReference>
<evidence type="ECO:0000256" key="2">
    <source>
        <dbReference type="ARBA" id="ARBA00022723"/>
    </source>
</evidence>
<dbReference type="PROSITE" id="PS51007">
    <property type="entry name" value="CYTC"/>
    <property type="match status" value="1"/>
</dbReference>
<dbReference type="SUPFAM" id="SSF46626">
    <property type="entry name" value="Cytochrome c"/>
    <property type="match status" value="1"/>
</dbReference>
<protein>
    <submittedName>
        <fullName evidence="8">PQQ-dependent sugar dehydrogenase</fullName>
    </submittedName>
</protein>
<evidence type="ECO:0000256" key="1">
    <source>
        <dbReference type="ARBA" id="ARBA00022617"/>
    </source>
</evidence>
<dbReference type="SUPFAM" id="SSF50952">
    <property type="entry name" value="Soluble quinoprotein glucose dehydrogenase"/>
    <property type="match status" value="1"/>
</dbReference>
<dbReference type="PANTHER" id="PTHR19328:SF75">
    <property type="entry name" value="ALDOSE SUGAR DEHYDROGENASE YLII"/>
    <property type="match status" value="1"/>
</dbReference>
<keyword evidence="2 4" id="KW-0479">Metal-binding</keyword>
<dbReference type="Gene3D" id="2.120.10.30">
    <property type="entry name" value="TolB, C-terminal domain"/>
    <property type="match status" value="1"/>
</dbReference>
<keyword evidence="9" id="KW-1185">Reference proteome</keyword>
<dbReference type="InterPro" id="IPR013427">
    <property type="entry name" value="Haem-bd_dom_put"/>
</dbReference>
<dbReference type="Pfam" id="PF07995">
    <property type="entry name" value="GSDH"/>
    <property type="match status" value="1"/>
</dbReference>
<evidence type="ECO:0000313" key="9">
    <source>
        <dbReference type="Proteomes" id="UP000603141"/>
    </source>
</evidence>
<feature type="signal peptide" evidence="6">
    <location>
        <begin position="1"/>
        <end position="21"/>
    </location>
</feature>
<evidence type="ECO:0000256" key="6">
    <source>
        <dbReference type="SAM" id="SignalP"/>
    </source>
</evidence>
<evidence type="ECO:0000256" key="4">
    <source>
        <dbReference type="PROSITE-ProRule" id="PRU00433"/>
    </source>
</evidence>
<dbReference type="RefSeq" id="WP_200267797.1">
    <property type="nucleotide sequence ID" value="NZ_JAENIJ010000004.1"/>
</dbReference>
<comment type="caution">
    <text evidence="8">The sequence shown here is derived from an EMBL/GenBank/DDBJ whole genome shotgun (WGS) entry which is preliminary data.</text>
</comment>
<dbReference type="SUPFAM" id="SSF49785">
    <property type="entry name" value="Galactose-binding domain-like"/>
    <property type="match status" value="1"/>
</dbReference>
<dbReference type="GO" id="GO:0009055">
    <property type="term" value="F:electron transfer activity"/>
    <property type="evidence" value="ECO:0007669"/>
    <property type="project" value="InterPro"/>
</dbReference>
<dbReference type="EMBL" id="JAENIJ010000004">
    <property type="protein sequence ID" value="MBK1881515.1"/>
    <property type="molecule type" value="Genomic_DNA"/>
</dbReference>
<dbReference type="AlphaFoldDB" id="A0A934S1I3"/>
<dbReference type="GO" id="GO:0020037">
    <property type="term" value="F:heme binding"/>
    <property type="evidence" value="ECO:0007669"/>
    <property type="project" value="InterPro"/>
</dbReference>
<dbReference type="Gene3D" id="2.60.120.260">
    <property type="entry name" value="Galactose-binding domain-like"/>
    <property type="match status" value="1"/>
</dbReference>
<dbReference type="InterPro" id="IPR008979">
    <property type="entry name" value="Galactose-bd-like_sf"/>
</dbReference>
<evidence type="ECO:0000256" key="5">
    <source>
        <dbReference type="SAM" id="MobiDB-lite"/>
    </source>
</evidence>
<feature type="region of interest" description="Disordered" evidence="5">
    <location>
        <begin position="696"/>
        <end position="715"/>
    </location>
</feature>
<dbReference type="Proteomes" id="UP000603141">
    <property type="component" value="Unassembled WGS sequence"/>
</dbReference>
<feature type="domain" description="Cytochrome c" evidence="7">
    <location>
        <begin position="35"/>
        <end position="173"/>
    </location>
</feature>
<reference evidence="8" key="1">
    <citation type="submission" date="2021-01" db="EMBL/GenBank/DDBJ databases">
        <title>Modified the classification status of verrucomicrobia.</title>
        <authorList>
            <person name="Feng X."/>
        </authorList>
    </citation>
    <scope>NUCLEOTIDE SEQUENCE</scope>
    <source>
        <strain evidence="8">KCTC 22041</strain>
    </source>
</reference>
<evidence type="ECO:0000313" key="8">
    <source>
        <dbReference type="EMBL" id="MBK1881515.1"/>
    </source>
</evidence>
<evidence type="ECO:0000256" key="3">
    <source>
        <dbReference type="ARBA" id="ARBA00023004"/>
    </source>
</evidence>
<dbReference type="InterPro" id="IPR011042">
    <property type="entry name" value="6-blade_b-propeller_TolB-like"/>
</dbReference>
<dbReference type="Gene3D" id="1.10.760.10">
    <property type="entry name" value="Cytochrome c-like domain"/>
    <property type="match status" value="1"/>
</dbReference>
<dbReference type="InterPro" id="IPR011041">
    <property type="entry name" value="Quinoprot_gluc/sorb_DH_b-prop"/>
</dbReference>
<dbReference type="InterPro" id="IPR012938">
    <property type="entry name" value="Glc/Sorbosone_DH"/>
</dbReference>
<feature type="chain" id="PRO_5036690482" evidence="6">
    <location>
        <begin position="22"/>
        <end position="715"/>
    </location>
</feature>
<organism evidence="8 9">
    <name type="scientific">Luteolibacter pohnpeiensis</name>
    <dbReference type="NCBI Taxonomy" id="454153"/>
    <lineage>
        <taxon>Bacteria</taxon>
        <taxon>Pseudomonadati</taxon>
        <taxon>Verrucomicrobiota</taxon>
        <taxon>Verrucomicrobiia</taxon>
        <taxon>Verrucomicrobiales</taxon>
        <taxon>Verrucomicrobiaceae</taxon>
        <taxon>Luteolibacter</taxon>
    </lineage>
</organism>
<gene>
    <name evidence="8" type="ORF">JIN85_03750</name>
</gene>
<name>A0A934S1I3_9BACT</name>
<dbReference type="GO" id="GO:0046872">
    <property type="term" value="F:metal ion binding"/>
    <property type="evidence" value="ECO:0007669"/>
    <property type="project" value="UniProtKB-KW"/>
</dbReference>
<dbReference type="InterPro" id="IPR009056">
    <property type="entry name" value="Cyt_c-like_dom"/>
</dbReference>
<accession>A0A934S1I3</accession>
<proteinExistence type="predicted"/>
<keyword evidence="3 4" id="KW-0408">Iron</keyword>
<dbReference type="PANTHER" id="PTHR19328">
    <property type="entry name" value="HEDGEHOG-INTERACTING PROTEIN"/>
    <property type="match status" value="1"/>
</dbReference>